<dbReference type="InterPro" id="IPR013766">
    <property type="entry name" value="Thioredoxin_domain"/>
</dbReference>
<dbReference type="Pfam" id="PF08534">
    <property type="entry name" value="Redoxin"/>
    <property type="match status" value="1"/>
</dbReference>
<dbReference type="Proteomes" id="UP000955338">
    <property type="component" value="Chromosome"/>
</dbReference>
<dbReference type="GO" id="GO:0015036">
    <property type="term" value="F:disulfide oxidoreductase activity"/>
    <property type="evidence" value="ECO:0007669"/>
    <property type="project" value="InterPro"/>
</dbReference>
<protein>
    <submittedName>
        <fullName evidence="6">DsbE family thiol:disulfide interchange protein</fullName>
    </submittedName>
</protein>
<dbReference type="Gene3D" id="3.40.30.10">
    <property type="entry name" value="Glutaredoxin"/>
    <property type="match status" value="1"/>
</dbReference>
<dbReference type="PANTHER" id="PTHR42852">
    <property type="entry name" value="THIOL:DISULFIDE INTERCHANGE PROTEIN DSBE"/>
    <property type="match status" value="1"/>
</dbReference>
<keyword evidence="7" id="KW-1185">Reference proteome</keyword>
<keyword evidence="5" id="KW-0676">Redox-active center</keyword>
<accession>A0A8D4LN17</accession>
<evidence type="ECO:0000256" key="1">
    <source>
        <dbReference type="ARBA" id="ARBA00004383"/>
    </source>
</evidence>
<dbReference type="EMBL" id="CP022011">
    <property type="protein sequence ID" value="QDJ14316.1"/>
    <property type="molecule type" value="Genomic_DNA"/>
</dbReference>
<dbReference type="GO" id="GO:0030288">
    <property type="term" value="C:outer membrane-bounded periplasmic space"/>
    <property type="evidence" value="ECO:0007669"/>
    <property type="project" value="InterPro"/>
</dbReference>
<reference evidence="6" key="1">
    <citation type="submission" date="2017-06" db="EMBL/GenBank/DDBJ databases">
        <title>Genome sequencing of pathogenic and non-pathogenic strains within Bisgaard taxon 40.</title>
        <authorList>
            <person name="Ladner J.T."/>
            <person name="Lovett S.P."/>
            <person name="Koroleva G."/>
            <person name="Lorch J.M."/>
        </authorList>
    </citation>
    <scope>NUCLEOTIDE SEQUENCE</scope>
    <source>
        <strain evidence="6">27576-1-I1</strain>
    </source>
</reference>
<gene>
    <name evidence="6" type="ORF">CEP48_02300</name>
</gene>
<comment type="similarity">
    <text evidence="2">Belongs to the thioredoxin family. DsbE subfamily.</text>
</comment>
<keyword evidence="3" id="KW-0201">Cytochrome c-type biogenesis</keyword>
<dbReference type="PROSITE" id="PS51352">
    <property type="entry name" value="THIOREDOXIN_2"/>
    <property type="match status" value="1"/>
</dbReference>
<dbReference type="PANTHER" id="PTHR42852:SF6">
    <property type="entry name" value="THIOL:DISULFIDE INTERCHANGE PROTEIN DSBE"/>
    <property type="match status" value="1"/>
</dbReference>
<evidence type="ECO:0000256" key="5">
    <source>
        <dbReference type="ARBA" id="ARBA00023284"/>
    </source>
</evidence>
<dbReference type="InterPro" id="IPR013740">
    <property type="entry name" value="Redoxin"/>
</dbReference>
<dbReference type="InterPro" id="IPR036249">
    <property type="entry name" value="Thioredoxin-like_sf"/>
</dbReference>
<evidence type="ECO:0000313" key="7">
    <source>
        <dbReference type="Proteomes" id="UP000955338"/>
    </source>
</evidence>
<sequence>MTKKKLYLPLIIFLGLILAFAVQLVRNSKGEDPKALESALVGKKVPVSTPLLDLFNPAQSYDANLFHQSKPLLVNVWATWCPTCYAEHQYLNQLAKQGIEIIGINYKDQTEKAINWLQNLGNPYQVVISDKKGAFGLDLGVYGAPETFVIDCTGTIHYRYAGAVNSQVWQQELEPLYQRLAKDKQCKQSN</sequence>
<dbReference type="InterPro" id="IPR004799">
    <property type="entry name" value="Periplasmic_diS_OxRdtase_DsbE"/>
</dbReference>
<organism evidence="6 7">
    <name type="scientific">Mergibacter septicus</name>
    <dbReference type="NCBI Taxonomy" id="221402"/>
    <lineage>
        <taxon>Bacteria</taxon>
        <taxon>Pseudomonadati</taxon>
        <taxon>Pseudomonadota</taxon>
        <taxon>Gammaproteobacteria</taxon>
        <taxon>Pasteurellales</taxon>
        <taxon>Pasteurellaceae</taxon>
        <taxon>Mergibacter</taxon>
    </lineage>
</organism>
<evidence type="ECO:0000313" key="6">
    <source>
        <dbReference type="EMBL" id="QDJ14316.1"/>
    </source>
</evidence>
<dbReference type="RefSeq" id="WP_261919603.1">
    <property type="nucleotide sequence ID" value="NZ_CP022010.1"/>
</dbReference>
<evidence type="ECO:0000256" key="3">
    <source>
        <dbReference type="ARBA" id="ARBA00022748"/>
    </source>
</evidence>
<dbReference type="GO" id="GO:0005886">
    <property type="term" value="C:plasma membrane"/>
    <property type="evidence" value="ECO:0007669"/>
    <property type="project" value="UniProtKB-SubCell"/>
</dbReference>
<evidence type="ECO:0000256" key="2">
    <source>
        <dbReference type="ARBA" id="ARBA00007758"/>
    </source>
</evidence>
<dbReference type="InterPro" id="IPR050553">
    <property type="entry name" value="Thioredoxin_ResA/DsbE_sf"/>
</dbReference>
<name>A0A8D4LN17_9PAST</name>
<dbReference type="PROSITE" id="PS00194">
    <property type="entry name" value="THIOREDOXIN_1"/>
    <property type="match status" value="1"/>
</dbReference>
<dbReference type="InterPro" id="IPR017937">
    <property type="entry name" value="Thioredoxin_CS"/>
</dbReference>
<evidence type="ECO:0000256" key="4">
    <source>
        <dbReference type="ARBA" id="ARBA00023157"/>
    </source>
</evidence>
<dbReference type="NCBIfam" id="TIGR00385">
    <property type="entry name" value="dsbE"/>
    <property type="match status" value="1"/>
</dbReference>
<dbReference type="AlphaFoldDB" id="A0A8D4LN17"/>
<dbReference type="GO" id="GO:0017004">
    <property type="term" value="P:cytochrome complex assembly"/>
    <property type="evidence" value="ECO:0007669"/>
    <property type="project" value="UniProtKB-KW"/>
</dbReference>
<keyword evidence="4" id="KW-1015">Disulfide bond</keyword>
<dbReference type="SUPFAM" id="SSF52833">
    <property type="entry name" value="Thioredoxin-like"/>
    <property type="match status" value="1"/>
</dbReference>
<proteinExistence type="inferred from homology"/>
<comment type="subcellular location">
    <subcellularLocation>
        <location evidence="1">Cell inner membrane</location>
        <topology evidence="1">Single-pass membrane protein</topology>
        <orientation evidence="1">Periplasmic side</orientation>
    </subcellularLocation>
</comment>